<dbReference type="InterPro" id="IPR056632">
    <property type="entry name" value="DUF7730"/>
</dbReference>
<comment type="caution">
    <text evidence="2">The sequence shown here is derived from an EMBL/GenBank/DDBJ whole genome shotgun (WGS) entry which is preliminary data.</text>
</comment>
<dbReference type="Pfam" id="PF24864">
    <property type="entry name" value="DUF7730"/>
    <property type="match status" value="1"/>
</dbReference>
<dbReference type="PANTHER" id="PTHR38790">
    <property type="entry name" value="2EXR DOMAIN-CONTAINING PROTEIN-RELATED"/>
    <property type="match status" value="1"/>
</dbReference>
<keyword evidence="3" id="KW-1185">Reference proteome</keyword>
<sequence>MSFSPRGPDPEERERERNALWEARIKELPVLPDPRPRALTPDSSFSSKSVSASYHAPRPLYQESCFWFRVPPNIRRDILRLAFGDARIHIELEYNHPHIASPGSSSLHCGIVVGPGVYANEEPRVLDKTKPATWRWWSSKCHRWSPGETQGLGPMTRTGALGPWVDYCHDGSYSRICEAWKQLEGPLACHIGVMGWLLSCRQNYMETIDVLYSTNTLILDGSHMISRLPQLLLPRRLEAVTSLEVNWPFKTNCNLSQSYDELDKDHLNSIFDLLSPSQFPALRQLYIWFSQDEDAYLNYSGLEVYHDIVIQHLDSFAQCMNHLKECAFALPDFFYQTIHSEATEVCIKMGNGTKGYIHERSYRQVWRDINGKMTVVKLPYVDSYPQPPYHLPREDDKVAGYWILEARAIWHLITF</sequence>
<organism evidence="2 3">
    <name type="scientific">Fusarium beomiforme</name>
    <dbReference type="NCBI Taxonomy" id="44412"/>
    <lineage>
        <taxon>Eukaryota</taxon>
        <taxon>Fungi</taxon>
        <taxon>Dikarya</taxon>
        <taxon>Ascomycota</taxon>
        <taxon>Pezizomycotina</taxon>
        <taxon>Sordariomycetes</taxon>
        <taxon>Hypocreomycetidae</taxon>
        <taxon>Hypocreales</taxon>
        <taxon>Nectriaceae</taxon>
        <taxon>Fusarium</taxon>
        <taxon>Fusarium burgessii species complex</taxon>
    </lineage>
</organism>
<reference evidence="2" key="2">
    <citation type="submission" date="2020-02" db="EMBL/GenBank/DDBJ databases">
        <title>Identification and distribution of gene clusters putatively required for synthesis of sphingolipid metabolism inhibitors in phylogenetically diverse species of the filamentous fungus Fusarium.</title>
        <authorList>
            <person name="Kim H.-S."/>
            <person name="Busman M."/>
            <person name="Brown D.W."/>
            <person name="Divon H."/>
            <person name="Uhlig S."/>
            <person name="Proctor R.H."/>
        </authorList>
    </citation>
    <scope>NUCLEOTIDE SEQUENCE</scope>
    <source>
        <strain evidence="2">NRRL 25174</strain>
    </source>
</reference>
<proteinExistence type="predicted"/>
<accession>A0A9P5DV39</accession>
<evidence type="ECO:0000313" key="2">
    <source>
        <dbReference type="EMBL" id="KAF4335488.1"/>
    </source>
</evidence>
<name>A0A9P5DV39_9HYPO</name>
<protein>
    <recommendedName>
        <fullName evidence="1">DUF7730 domain-containing protein</fullName>
    </recommendedName>
</protein>
<dbReference type="OrthoDB" id="515692at2759"/>
<dbReference type="EMBL" id="PVQB02000557">
    <property type="protein sequence ID" value="KAF4335488.1"/>
    <property type="molecule type" value="Genomic_DNA"/>
</dbReference>
<feature type="domain" description="DUF7730" evidence="1">
    <location>
        <begin position="190"/>
        <end position="287"/>
    </location>
</feature>
<dbReference type="Proteomes" id="UP000730481">
    <property type="component" value="Unassembled WGS sequence"/>
</dbReference>
<reference evidence="2" key="1">
    <citation type="journal article" date="2017" name="Mycologia">
        <title>Fusarium algeriense, sp. nov., a novel toxigenic crown rot pathogen of durum wheat from Algeria is nested in the Fusarium burgessii species complex.</title>
        <authorList>
            <person name="Laraba I."/>
            <person name="Keddad A."/>
            <person name="Boureghda H."/>
            <person name="Abdallah N."/>
            <person name="Vaughan M.M."/>
            <person name="Proctor R.H."/>
            <person name="Busman M."/>
            <person name="O'Donnell K."/>
        </authorList>
    </citation>
    <scope>NUCLEOTIDE SEQUENCE</scope>
    <source>
        <strain evidence="2">NRRL 25174</strain>
    </source>
</reference>
<evidence type="ECO:0000259" key="1">
    <source>
        <dbReference type="Pfam" id="PF24864"/>
    </source>
</evidence>
<dbReference type="AlphaFoldDB" id="A0A9P5DV39"/>
<gene>
    <name evidence="2" type="ORF">FBEOM_10665</name>
</gene>
<evidence type="ECO:0000313" key="3">
    <source>
        <dbReference type="Proteomes" id="UP000730481"/>
    </source>
</evidence>